<dbReference type="GO" id="GO:0005506">
    <property type="term" value="F:iron ion binding"/>
    <property type="evidence" value="ECO:0007669"/>
    <property type="project" value="UniProtKB-UniRule"/>
</dbReference>
<dbReference type="EC" id="7.1.1.-" evidence="7"/>
<dbReference type="Pfam" id="PF12838">
    <property type="entry name" value="Fer4_7"/>
    <property type="match status" value="1"/>
</dbReference>
<dbReference type="GO" id="GO:0050136">
    <property type="term" value="F:NADH dehydrogenase (quinone) (non-electrogenic) activity"/>
    <property type="evidence" value="ECO:0007669"/>
    <property type="project" value="UniProtKB-UniRule"/>
</dbReference>
<dbReference type="PANTHER" id="PTHR10849:SF20">
    <property type="entry name" value="NADH DEHYDROGENASE [UBIQUINONE] IRON-SULFUR PROTEIN 8, MITOCHONDRIAL"/>
    <property type="match status" value="1"/>
</dbReference>
<keyword evidence="3 7" id="KW-0479">Metal-binding</keyword>
<dbReference type="AlphaFoldDB" id="A0A399F186"/>
<dbReference type="RefSeq" id="WP_119276231.1">
    <property type="nucleotide sequence ID" value="NZ_QWLA01000011.1"/>
</dbReference>
<accession>A0A399F186</accession>
<dbReference type="GO" id="GO:0048038">
    <property type="term" value="F:quinone binding"/>
    <property type="evidence" value="ECO:0007669"/>
    <property type="project" value="UniProtKB-KW"/>
</dbReference>
<keyword evidence="5 7" id="KW-0408">Iron</keyword>
<comment type="subcellular location">
    <subcellularLocation>
        <location evidence="7">Cell membrane</location>
        <topology evidence="7">Peripheral membrane protein</topology>
    </subcellularLocation>
</comment>
<sequence length="199" mass="21894">MSLTALAQSLGITLKALFSRPVTVSYPEAPVALKPRFHGRHVLTRHPNGLEKCIGCSLCAAACPAYAIYVEAAENDPENPVSAGERYARVYEINMLRCIFCGLCEEACPTGAVVMGYDFEMADYRYSDFVYSKEDMLVEVQGTKPQRREASYTGKPIRRGYAVPYVRPELEGLDAPKAKDPSYASIARQLGIDKAGGER</sequence>
<evidence type="ECO:0000256" key="5">
    <source>
        <dbReference type="ARBA" id="ARBA00023004"/>
    </source>
</evidence>
<dbReference type="PROSITE" id="PS00198">
    <property type="entry name" value="4FE4S_FER_1"/>
    <property type="match status" value="1"/>
</dbReference>
<dbReference type="Gene3D" id="3.30.70.3270">
    <property type="match status" value="1"/>
</dbReference>
<evidence type="ECO:0000313" key="10">
    <source>
        <dbReference type="Proteomes" id="UP000265341"/>
    </source>
</evidence>
<dbReference type="OrthoDB" id="9803192at2"/>
<comment type="cofactor">
    <cofactor evidence="7">
        <name>[4Fe-4S] cluster</name>
        <dbReference type="ChEBI" id="CHEBI:49883"/>
    </cofactor>
    <text evidence="7">Binds 2 [4Fe-4S] clusters per subunit.</text>
</comment>
<organism evidence="9 10">
    <name type="scientific">Calidithermus roseus</name>
    <dbReference type="NCBI Taxonomy" id="1644118"/>
    <lineage>
        <taxon>Bacteria</taxon>
        <taxon>Thermotogati</taxon>
        <taxon>Deinococcota</taxon>
        <taxon>Deinococci</taxon>
        <taxon>Thermales</taxon>
        <taxon>Thermaceae</taxon>
        <taxon>Calidithermus</taxon>
    </lineage>
</organism>
<feature type="binding site" evidence="7">
    <location>
        <position position="63"/>
    </location>
    <ligand>
        <name>[4Fe-4S] cluster</name>
        <dbReference type="ChEBI" id="CHEBI:49883"/>
        <label>2</label>
    </ligand>
</feature>
<evidence type="ECO:0000313" key="9">
    <source>
        <dbReference type="EMBL" id="RIH88341.1"/>
    </source>
</evidence>
<keyword evidence="6 7" id="KW-0411">Iron-sulfur</keyword>
<dbReference type="PROSITE" id="PS51379">
    <property type="entry name" value="4FE4S_FER_2"/>
    <property type="match status" value="2"/>
</dbReference>
<feature type="binding site" evidence="7">
    <location>
        <position position="108"/>
    </location>
    <ligand>
        <name>[4Fe-4S] cluster</name>
        <dbReference type="ChEBI" id="CHEBI:49883"/>
        <label>1</label>
    </ligand>
</feature>
<keyword evidence="9" id="KW-0560">Oxidoreductase</keyword>
<dbReference type="SUPFAM" id="SSF54862">
    <property type="entry name" value="4Fe-4S ferredoxins"/>
    <property type="match status" value="1"/>
</dbReference>
<feature type="domain" description="4Fe-4S ferredoxin-type" evidence="8">
    <location>
        <begin position="43"/>
        <end position="73"/>
    </location>
</feature>
<protein>
    <recommendedName>
        <fullName evidence="7">NADH-quinone oxidoreductase subunit I</fullName>
        <ecNumber evidence="7">7.1.1.-</ecNumber>
    </recommendedName>
    <alternativeName>
        <fullName evidence="7">NADH dehydrogenase I subunit I</fullName>
    </alternativeName>
    <alternativeName>
        <fullName evidence="7">NDH-1 subunit I</fullName>
    </alternativeName>
</protein>
<feature type="binding site" evidence="7">
    <location>
        <position position="53"/>
    </location>
    <ligand>
        <name>[4Fe-4S] cluster</name>
        <dbReference type="ChEBI" id="CHEBI:49883"/>
        <label>1</label>
    </ligand>
</feature>
<dbReference type="InterPro" id="IPR010226">
    <property type="entry name" value="NADH_quinone_OxRdtase_chainI"/>
</dbReference>
<comment type="similarity">
    <text evidence="1 7">Belongs to the complex I 23 kDa subunit family.</text>
</comment>
<comment type="caution">
    <text evidence="9">The sequence shown here is derived from an EMBL/GenBank/DDBJ whole genome shotgun (WGS) entry which is preliminary data.</text>
</comment>
<comment type="subunit">
    <text evidence="7">NDH-1 is composed of 15 different subunits. Subunits NuoA, H, J, K, L, M, N constitute the membrane sector of the complex.</text>
</comment>
<name>A0A399F186_9DEIN</name>
<feature type="binding site" evidence="7">
    <location>
        <position position="56"/>
    </location>
    <ligand>
        <name>[4Fe-4S] cluster</name>
        <dbReference type="ChEBI" id="CHEBI:49883"/>
        <label>1</label>
    </ligand>
</feature>
<evidence type="ECO:0000256" key="7">
    <source>
        <dbReference type="HAMAP-Rule" id="MF_01351"/>
    </source>
</evidence>
<keyword evidence="7" id="KW-0874">Quinone</keyword>
<keyword evidence="7" id="KW-0520">NAD</keyword>
<comment type="function">
    <text evidence="7">NDH-1 shuttles electrons from NADH, via FMN and iron-sulfur (Fe-S) centers, to quinones in the respiratory chain. The immediate electron acceptor for the enzyme in this species is believed to be ubiquinone. Couples the redox reaction to proton translocation (for every two electrons transferred, four hydrogen ions are translocated across the cytoplasmic membrane), and thus conserves the redox energy in a proton gradient.</text>
</comment>
<evidence type="ECO:0000256" key="4">
    <source>
        <dbReference type="ARBA" id="ARBA00022967"/>
    </source>
</evidence>
<keyword evidence="4 7" id="KW-1278">Translocase</keyword>
<evidence type="ECO:0000256" key="6">
    <source>
        <dbReference type="ARBA" id="ARBA00023014"/>
    </source>
</evidence>
<dbReference type="NCBIfam" id="NF004537">
    <property type="entry name" value="PRK05888.1-3"/>
    <property type="match status" value="1"/>
</dbReference>
<keyword evidence="7" id="KW-1003">Cell membrane</keyword>
<gene>
    <name evidence="9" type="primary">nqo9</name>
    <name evidence="7" type="synonym">nuoI</name>
    <name evidence="9" type="ORF">Mrose_00900</name>
</gene>
<evidence type="ECO:0000256" key="1">
    <source>
        <dbReference type="ARBA" id="ARBA00010277"/>
    </source>
</evidence>
<dbReference type="PANTHER" id="PTHR10849">
    <property type="entry name" value="NADH DEHYDROGENASE UBIQUINONE IRON-SULFUR PROTEIN 8, MITOCHONDRIAL"/>
    <property type="match status" value="1"/>
</dbReference>
<dbReference type="InterPro" id="IPR017896">
    <property type="entry name" value="4Fe4S_Fe-S-bd"/>
</dbReference>
<keyword evidence="7" id="KW-0472">Membrane</keyword>
<keyword evidence="2 7" id="KW-0004">4Fe-4S</keyword>
<evidence type="ECO:0000256" key="2">
    <source>
        <dbReference type="ARBA" id="ARBA00022485"/>
    </source>
</evidence>
<dbReference type="NCBIfam" id="TIGR01971">
    <property type="entry name" value="NuoI"/>
    <property type="match status" value="1"/>
</dbReference>
<dbReference type="GO" id="GO:0009060">
    <property type="term" value="P:aerobic respiration"/>
    <property type="evidence" value="ECO:0007669"/>
    <property type="project" value="TreeGrafter"/>
</dbReference>
<feature type="binding site" evidence="7">
    <location>
        <position position="104"/>
    </location>
    <ligand>
        <name>[4Fe-4S] cluster</name>
        <dbReference type="ChEBI" id="CHEBI:49883"/>
        <label>2</label>
    </ligand>
</feature>
<keyword evidence="10" id="KW-1185">Reference proteome</keyword>
<feature type="binding site" evidence="7">
    <location>
        <position position="59"/>
    </location>
    <ligand>
        <name>[4Fe-4S] cluster</name>
        <dbReference type="ChEBI" id="CHEBI:49883"/>
        <label>1</label>
    </ligand>
</feature>
<dbReference type="Proteomes" id="UP000265341">
    <property type="component" value="Unassembled WGS sequence"/>
</dbReference>
<dbReference type="GO" id="GO:0005886">
    <property type="term" value="C:plasma membrane"/>
    <property type="evidence" value="ECO:0007669"/>
    <property type="project" value="UniProtKB-SubCell"/>
</dbReference>
<evidence type="ECO:0000256" key="3">
    <source>
        <dbReference type="ARBA" id="ARBA00022723"/>
    </source>
</evidence>
<comment type="catalytic activity">
    <reaction evidence="7">
        <text>a quinone + NADH + 5 H(+)(in) = a quinol + NAD(+) + 4 H(+)(out)</text>
        <dbReference type="Rhea" id="RHEA:57888"/>
        <dbReference type="ChEBI" id="CHEBI:15378"/>
        <dbReference type="ChEBI" id="CHEBI:24646"/>
        <dbReference type="ChEBI" id="CHEBI:57540"/>
        <dbReference type="ChEBI" id="CHEBI:57945"/>
        <dbReference type="ChEBI" id="CHEBI:132124"/>
    </reaction>
</comment>
<keyword evidence="7" id="KW-0830">Ubiquinone</keyword>
<feature type="binding site" evidence="7">
    <location>
        <position position="101"/>
    </location>
    <ligand>
        <name>[4Fe-4S] cluster</name>
        <dbReference type="ChEBI" id="CHEBI:49883"/>
        <label>2</label>
    </ligand>
</feature>
<proteinExistence type="inferred from homology"/>
<evidence type="ECO:0000259" key="8">
    <source>
        <dbReference type="PROSITE" id="PS51379"/>
    </source>
</evidence>
<dbReference type="GO" id="GO:0051539">
    <property type="term" value="F:4 iron, 4 sulfur cluster binding"/>
    <property type="evidence" value="ECO:0007669"/>
    <property type="project" value="UniProtKB-KW"/>
</dbReference>
<dbReference type="InterPro" id="IPR017900">
    <property type="entry name" value="4Fe4S_Fe_S_CS"/>
</dbReference>
<dbReference type="EMBL" id="QWLA01000011">
    <property type="protein sequence ID" value="RIH88341.1"/>
    <property type="molecule type" value="Genomic_DNA"/>
</dbReference>
<feature type="binding site" evidence="7">
    <location>
        <position position="98"/>
    </location>
    <ligand>
        <name>[4Fe-4S] cluster</name>
        <dbReference type="ChEBI" id="CHEBI:49883"/>
        <label>2</label>
    </ligand>
</feature>
<feature type="domain" description="4Fe-4S ferredoxin-type" evidence="8">
    <location>
        <begin position="89"/>
        <end position="118"/>
    </location>
</feature>
<dbReference type="HAMAP" id="MF_01351">
    <property type="entry name" value="NDH1_NuoI"/>
    <property type="match status" value="1"/>
</dbReference>
<reference evidence="9 10" key="1">
    <citation type="submission" date="2018-08" db="EMBL/GenBank/DDBJ databases">
        <title>Meiothermus roseus NBRC 110900 genome sequencing project.</title>
        <authorList>
            <person name="Da Costa M.S."/>
            <person name="Albuquerque L."/>
            <person name="Raposo P."/>
            <person name="Froufe H.J.C."/>
            <person name="Barroso C.S."/>
            <person name="Egas C."/>
        </authorList>
    </citation>
    <scope>NUCLEOTIDE SEQUENCE [LARGE SCALE GENOMIC DNA]</scope>
    <source>
        <strain evidence="9 10">NBRC 110900</strain>
    </source>
</reference>